<evidence type="ECO:0000256" key="6">
    <source>
        <dbReference type="SAM" id="Phobius"/>
    </source>
</evidence>
<dbReference type="GO" id="GO:0005783">
    <property type="term" value="C:endoplasmic reticulum"/>
    <property type="evidence" value="ECO:0007669"/>
    <property type="project" value="TreeGrafter"/>
</dbReference>
<name>A0A9P8HZQ1_9PEZI</name>
<comment type="caution">
    <text evidence="8">The sequence shown here is derived from an EMBL/GenBank/DDBJ whole genome shotgun (WGS) entry which is preliminary data.</text>
</comment>
<evidence type="ECO:0000256" key="2">
    <source>
        <dbReference type="ARBA" id="ARBA00022692"/>
    </source>
</evidence>
<proteinExistence type="predicted"/>
<feature type="compositionally biased region" description="Pro residues" evidence="5">
    <location>
        <begin position="155"/>
        <end position="166"/>
    </location>
</feature>
<evidence type="ECO:0000256" key="1">
    <source>
        <dbReference type="ARBA" id="ARBA00004141"/>
    </source>
</evidence>
<dbReference type="PANTHER" id="PTHR46346:SF1">
    <property type="entry name" value="PHOSPHATIDYLINOSITOL N-ACETYLGLUCOSAMINYLTRANSFERASE SUBUNIT P"/>
    <property type="match status" value="1"/>
</dbReference>
<sequence length="428" mass="45566">MAPQSRGGTTSTGAPPLTRGLQSYSLSSPNLRTLSSLEPSPSVHQRSNGNFAGHDNDGGIDDSVEEDEDGDGDTDDADFQRHYSLDGDGGEESGSEAEDDDEESGDDNRPDPPFHRPTFRRSASDNLPQATLPHQTTPTFPPTPNPNHHFAPPFYNRPPTPLPPSPSLTSLLRPPFSAARLTNVSPSRRVAATSPSRGSPSRPATSGSGRGGAAGSSPSRGNANAAESSSRLTTPADSSDEDTEARAEEVARGGWMGGADMYVCVGRAVIYILWSYLPSPFLHALGIYYYPNRWWSLAIPSFLVMSLVYIYVALAAYNTEYLTLPIESIENIVDEVANIAVLGGRGGAGARRGGSGGGWNEDGNGKRGRKGGERWGGRREGKAWREFWGEGTDAVLDVPVGGVCEVLYGEGREWIGDEEGEEEVGGEA</sequence>
<dbReference type="GO" id="GO:0016020">
    <property type="term" value="C:membrane"/>
    <property type="evidence" value="ECO:0007669"/>
    <property type="project" value="UniProtKB-SubCell"/>
</dbReference>
<evidence type="ECO:0000256" key="5">
    <source>
        <dbReference type="SAM" id="MobiDB-lite"/>
    </source>
</evidence>
<feature type="region of interest" description="Disordered" evidence="5">
    <location>
        <begin position="350"/>
        <end position="377"/>
    </location>
</feature>
<evidence type="ECO:0000256" key="4">
    <source>
        <dbReference type="ARBA" id="ARBA00023136"/>
    </source>
</evidence>
<evidence type="ECO:0000313" key="9">
    <source>
        <dbReference type="Proteomes" id="UP000698800"/>
    </source>
</evidence>
<dbReference type="Proteomes" id="UP000698800">
    <property type="component" value="Unassembled WGS sequence"/>
</dbReference>
<dbReference type="InterPro" id="IPR052263">
    <property type="entry name" value="GPI_Anchor_Biosynth"/>
</dbReference>
<feature type="transmembrane region" description="Helical" evidence="6">
    <location>
        <begin position="268"/>
        <end position="290"/>
    </location>
</feature>
<feature type="compositionally biased region" description="Low complexity" evidence="5">
    <location>
        <begin position="191"/>
        <end position="207"/>
    </location>
</feature>
<feature type="compositionally biased region" description="Low complexity" evidence="5">
    <location>
        <begin position="215"/>
        <end position="226"/>
    </location>
</feature>
<keyword evidence="4 6" id="KW-0472">Membrane</keyword>
<evidence type="ECO:0000313" key="8">
    <source>
        <dbReference type="EMBL" id="KAH0534145.1"/>
    </source>
</evidence>
<dbReference type="EMBL" id="JAGHQL010000267">
    <property type="protein sequence ID" value="KAH0534145.1"/>
    <property type="molecule type" value="Genomic_DNA"/>
</dbReference>
<feature type="compositionally biased region" description="Polar residues" evidence="5">
    <location>
        <begin position="227"/>
        <end position="237"/>
    </location>
</feature>
<protein>
    <recommendedName>
        <fullName evidence="7">PIG-P domain-containing protein</fullName>
    </recommendedName>
</protein>
<feature type="compositionally biased region" description="Acidic residues" evidence="5">
    <location>
        <begin position="88"/>
        <end position="105"/>
    </location>
</feature>
<evidence type="ECO:0000259" key="7">
    <source>
        <dbReference type="Pfam" id="PF08510"/>
    </source>
</evidence>
<dbReference type="GO" id="GO:0006506">
    <property type="term" value="P:GPI anchor biosynthetic process"/>
    <property type="evidence" value="ECO:0007669"/>
    <property type="project" value="TreeGrafter"/>
</dbReference>
<feature type="compositionally biased region" description="Acidic residues" evidence="5">
    <location>
        <begin position="58"/>
        <end position="77"/>
    </location>
</feature>
<dbReference type="PANTHER" id="PTHR46346">
    <property type="entry name" value="PHOSPHATIDYLINOSITOL N-ACETYLGLUCOSAMINYLTRANSFERASE SUBUNIT P"/>
    <property type="match status" value="1"/>
</dbReference>
<dbReference type="Pfam" id="PF08510">
    <property type="entry name" value="PIG-P"/>
    <property type="match status" value="1"/>
</dbReference>
<feature type="compositionally biased region" description="Polar residues" evidence="5">
    <location>
        <begin position="20"/>
        <end position="50"/>
    </location>
</feature>
<dbReference type="AlphaFoldDB" id="A0A9P8HZQ1"/>
<feature type="transmembrane region" description="Helical" evidence="6">
    <location>
        <begin position="297"/>
        <end position="317"/>
    </location>
</feature>
<keyword evidence="2 6" id="KW-0812">Transmembrane</keyword>
<keyword evidence="3 6" id="KW-1133">Transmembrane helix</keyword>
<gene>
    <name evidence="8" type="ORF">FGG08_007254</name>
</gene>
<feature type="compositionally biased region" description="Polar residues" evidence="5">
    <location>
        <begin position="1"/>
        <end position="13"/>
    </location>
</feature>
<accession>A0A9P8HZQ1</accession>
<feature type="region of interest" description="Disordered" evidence="5">
    <location>
        <begin position="1"/>
        <end position="247"/>
    </location>
</feature>
<reference evidence="8" key="1">
    <citation type="submission" date="2021-03" db="EMBL/GenBank/DDBJ databases">
        <title>Comparative genomics and phylogenomic investigation of the class Geoglossomycetes provide insights into ecological specialization and systematics.</title>
        <authorList>
            <person name="Melie T."/>
            <person name="Pirro S."/>
            <person name="Miller A.N."/>
            <person name="Quandt A."/>
        </authorList>
    </citation>
    <scope>NUCLEOTIDE SEQUENCE</scope>
    <source>
        <strain evidence="8">GBOQ0MN5Z8</strain>
    </source>
</reference>
<dbReference type="InterPro" id="IPR013717">
    <property type="entry name" value="PIG-P"/>
</dbReference>
<dbReference type="OrthoDB" id="690928at2759"/>
<feature type="domain" description="PIG-P" evidence="7">
    <location>
        <begin position="268"/>
        <end position="408"/>
    </location>
</feature>
<evidence type="ECO:0000256" key="3">
    <source>
        <dbReference type="ARBA" id="ARBA00022989"/>
    </source>
</evidence>
<organism evidence="8 9">
    <name type="scientific">Glutinoglossum americanum</name>
    <dbReference type="NCBI Taxonomy" id="1670608"/>
    <lineage>
        <taxon>Eukaryota</taxon>
        <taxon>Fungi</taxon>
        <taxon>Dikarya</taxon>
        <taxon>Ascomycota</taxon>
        <taxon>Pezizomycotina</taxon>
        <taxon>Geoglossomycetes</taxon>
        <taxon>Geoglossales</taxon>
        <taxon>Geoglossaceae</taxon>
        <taxon>Glutinoglossum</taxon>
    </lineage>
</organism>
<keyword evidence="9" id="KW-1185">Reference proteome</keyword>
<comment type="subcellular location">
    <subcellularLocation>
        <location evidence="1">Membrane</location>
        <topology evidence="1">Multi-pass membrane protein</topology>
    </subcellularLocation>
</comment>
<feature type="compositionally biased region" description="Gly residues" evidence="5">
    <location>
        <begin position="350"/>
        <end position="360"/>
    </location>
</feature>